<dbReference type="RefSeq" id="WP_057898154.1">
    <property type="nucleotide sequence ID" value="NZ_CP080764.1"/>
</dbReference>
<dbReference type="Gene3D" id="3.40.1110.10">
    <property type="entry name" value="Calcium-transporting ATPase, cytoplasmic domain N"/>
    <property type="match status" value="1"/>
</dbReference>
<dbReference type="InterPro" id="IPR059000">
    <property type="entry name" value="ATPase_P-type_domA"/>
</dbReference>
<evidence type="ECO:0000256" key="12">
    <source>
        <dbReference type="ARBA" id="ARBA00022989"/>
    </source>
</evidence>
<dbReference type="InterPro" id="IPR018303">
    <property type="entry name" value="ATPase_P-typ_P_site"/>
</dbReference>
<dbReference type="GO" id="GO:0005886">
    <property type="term" value="C:plasma membrane"/>
    <property type="evidence" value="ECO:0007669"/>
    <property type="project" value="UniProtKB-SubCell"/>
</dbReference>
<dbReference type="PRINTS" id="PR00941">
    <property type="entry name" value="CDATPASE"/>
</dbReference>
<evidence type="ECO:0000256" key="15">
    <source>
        <dbReference type="RuleBase" id="RU362081"/>
    </source>
</evidence>
<name>A0A1G7ZK24_ANETH</name>
<dbReference type="PANTHER" id="PTHR43079:SF1">
    <property type="entry name" value="CADMIUM_ZINC-TRANSPORTING ATPASE HMA1, CHLOROPLASTIC-RELATED"/>
    <property type="match status" value="1"/>
</dbReference>
<dbReference type="GO" id="GO:0046872">
    <property type="term" value="F:metal ion binding"/>
    <property type="evidence" value="ECO:0007669"/>
    <property type="project" value="UniProtKB-KW"/>
</dbReference>
<dbReference type="Pfam" id="PF00122">
    <property type="entry name" value="E1-E2_ATPase"/>
    <property type="match status" value="1"/>
</dbReference>
<dbReference type="InterPro" id="IPR023214">
    <property type="entry name" value="HAD_sf"/>
</dbReference>
<evidence type="ECO:0000313" key="17">
    <source>
        <dbReference type="EMBL" id="SDH09073.1"/>
    </source>
</evidence>
<evidence type="ECO:0000256" key="14">
    <source>
        <dbReference type="ARBA" id="ARBA00023136"/>
    </source>
</evidence>
<protein>
    <submittedName>
        <fullName evidence="17">Cd2+/Zn2+-exporting ATPase</fullName>
    </submittedName>
</protein>
<dbReference type="GO" id="GO:0005524">
    <property type="term" value="F:ATP binding"/>
    <property type="evidence" value="ECO:0007669"/>
    <property type="project" value="UniProtKB-UniRule"/>
</dbReference>
<dbReference type="InterPro" id="IPR051949">
    <property type="entry name" value="Cation_Transport_ATPase"/>
</dbReference>
<dbReference type="GO" id="GO:0019829">
    <property type="term" value="F:ATPase-coupled monoatomic cation transmembrane transporter activity"/>
    <property type="evidence" value="ECO:0007669"/>
    <property type="project" value="InterPro"/>
</dbReference>
<dbReference type="EMBL" id="FNDE01000011">
    <property type="protein sequence ID" value="SDH09073.1"/>
    <property type="molecule type" value="Genomic_DNA"/>
</dbReference>
<dbReference type="SFLD" id="SFLDS00003">
    <property type="entry name" value="Haloacid_Dehalogenase"/>
    <property type="match status" value="1"/>
</dbReference>
<evidence type="ECO:0000256" key="5">
    <source>
        <dbReference type="ARBA" id="ARBA00022553"/>
    </source>
</evidence>
<dbReference type="InterPro" id="IPR001757">
    <property type="entry name" value="P_typ_ATPase"/>
</dbReference>
<comment type="subcellular location">
    <subcellularLocation>
        <location evidence="1">Cell membrane</location>
        <topology evidence="1">Multi-pass membrane protein</topology>
    </subcellularLocation>
</comment>
<keyword evidence="11" id="KW-1278">Translocase</keyword>
<dbReference type="InterPro" id="IPR023298">
    <property type="entry name" value="ATPase_P-typ_TM_dom_sf"/>
</dbReference>
<dbReference type="InterPro" id="IPR027256">
    <property type="entry name" value="P-typ_ATPase_IB"/>
</dbReference>
<evidence type="ECO:0000256" key="10">
    <source>
        <dbReference type="ARBA" id="ARBA00022842"/>
    </source>
</evidence>
<evidence type="ECO:0000256" key="2">
    <source>
        <dbReference type="ARBA" id="ARBA00006024"/>
    </source>
</evidence>
<dbReference type="PRINTS" id="PR00119">
    <property type="entry name" value="CATATPASE"/>
</dbReference>
<dbReference type="Proteomes" id="UP000198956">
    <property type="component" value="Unassembled WGS sequence"/>
</dbReference>
<dbReference type="CDD" id="cd07551">
    <property type="entry name" value="P-type_ATPase_HM_ZosA_PfeT-like"/>
    <property type="match status" value="1"/>
</dbReference>
<evidence type="ECO:0000256" key="9">
    <source>
        <dbReference type="ARBA" id="ARBA00022840"/>
    </source>
</evidence>
<organism evidence="17 18">
    <name type="scientific">Aneurinibacillus thermoaerophilus</name>
    <dbReference type="NCBI Taxonomy" id="143495"/>
    <lineage>
        <taxon>Bacteria</taxon>
        <taxon>Bacillati</taxon>
        <taxon>Bacillota</taxon>
        <taxon>Bacilli</taxon>
        <taxon>Bacillales</taxon>
        <taxon>Paenibacillaceae</taxon>
        <taxon>Aneurinibacillus group</taxon>
        <taxon>Aneurinibacillus</taxon>
    </lineage>
</organism>
<dbReference type="NCBIfam" id="TIGR01511">
    <property type="entry name" value="ATPase-IB1_Cu"/>
    <property type="match status" value="1"/>
</dbReference>
<keyword evidence="4 15" id="KW-1003">Cell membrane</keyword>
<reference evidence="17 18" key="1">
    <citation type="submission" date="2016-10" db="EMBL/GenBank/DDBJ databases">
        <authorList>
            <person name="de Groot N.N."/>
        </authorList>
    </citation>
    <scope>NUCLEOTIDE SEQUENCE [LARGE SCALE GENOMIC DNA]</scope>
    <source>
        <strain evidence="17 18">L 420-91</strain>
    </source>
</reference>
<dbReference type="SFLD" id="SFLDG00002">
    <property type="entry name" value="C1.7:_P-type_atpase_like"/>
    <property type="match status" value="1"/>
</dbReference>
<sequence>MNEAKPTCTSSMFVQSDMKQKDWIRSLKRHGEGIAAVVCGVFTFAAWIIQHNAYTWSFILYILAYCVGGYMKTKEGILTLINERELDVNLLMLLAAVGAASIGYWFEGAILIFIFALSGALESYTMMRSYRDIASLMDLKPETARLYKDGTEKQVKIEELRVGDKIIVKPGERIPADGVIREGTSSINQSSITGESLPVEKNVEDTVYAGTLNGEGSLVIEVTSESESSLFSKIIRLVQEAQSEMPPSQRFIERFEGIYAKVVVGITLLLMLIPYYVLGWSWSEALYRAMVFLVVASPCALVASIMPAMLSAISNSARKGVLFKGGAHLENLAGVRAVAFDKTGTLTIGRPQVTDVIPLQEYSKEELLWIVGSIESLSEHPIGRAVTEKAEEAGRPLHRPQRMQAVTGFGVVAEFEGQRWKIGKEAFVEDDEDITHLTGIVNRLEGEGKTVIFAQNESGLAGLLAVQDTLRPEAKETVAWLKNLGITVVMLTGDKRAAAEAIAAEAGVDEVYAELLPQQKVERIKALRERYGKVAMIGDGVNDAPALATASVGIAMGNAGSDVALDTADLVLMNDDLKKIPMAIRLGKKAGRVIKQNIAFSLSIIILLILSNFAQSLTLPLGVIGHEGSTILVILNGLRLLRG</sequence>
<keyword evidence="5" id="KW-0597">Phosphoprotein</keyword>
<dbReference type="NCBIfam" id="TIGR01512">
    <property type="entry name" value="ATPase-IB2_Cd"/>
    <property type="match status" value="1"/>
</dbReference>
<evidence type="ECO:0000256" key="8">
    <source>
        <dbReference type="ARBA" id="ARBA00022741"/>
    </source>
</evidence>
<dbReference type="NCBIfam" id="TIGR01525">
    <property type="entry name" value="ATPase-IB_hvy"/>
    <property type="match status" value="1"/>
</dbReference>
<feature type="transmembrane region" description="Helical" evidence="15">
    <location>
        <begin position="258"/>
        <end position="277"/>
    </location>
</feature>
<feature type="transmembrane region" description="Helical" evidence="15">
    <location>
        <begin position="289"/>
        <end position="310"/>
    </location>
</feature>
<keyword evidence="6 15" id="KW-0812">Transmembrane</keyword>
<dbReference type="GO" id="GO:0016887">
    <property type="term" value="F:ATP hydrolysis activity"/>
    <property type="evidence" value="ECO:0007669"/>
    <property type="project" value="InterPro"/>
</dbReference>
<comment type="similarity">
    <text evidence="2 15">Belongs to the cation transport ATPase (P-type) (TC 3.A.3) family. Type IB subfamily.</text>
</comment>
<feature type="transmembrane region" description="Helical" evidence="15">
    <location>
        <begin position="598"/>
        <end position="617"/>
    </location>
</feature>
<dbReference type="AlphaFoldDB" id="A0A1G7ZK24"/>
<dbReference type="FunFam" id="2.70.150.10:FF:000002">
    <property type="entry name" value="Copper-transporting ATPase 1, putative"/>
    <property type="match status" value="1"/>
</dbReference>
<dbReference type="SUPFAM" id="SSF81653">
    <property type="entry name" value="Calcium ATPase, transduction domain A"/>
    <property type="match status" value="1"/>
</dbReference>
<dbReference type="Gene3D" id="2.70.150.10">
    <property type="entry name" value="Calcium-transporting ATPase, cytoplasmic transduction domain A"/>
    <property type="match status" value="1"/>
</dbReference>
<keyword evidence="3" id="KW-0813">Transport</keyword>
<dbReference type="Pfam" id="PF00702">
    <property type="entry name" value="Hydrolase"/>
    <property type="match status" value="1"/>
</dbReference>
<keyword evidence="9 15" id="KW-0067">ATP-binding</keyword>
<dbReference type="PROSITE" id="PS01229">
    <property type="entry name" value="COF_2"/>
    <property type="match status" value="1"/>
</dbReference>
<evidence type="ECO:0000256" key="6">
    <source>
        <dbReference type="ARBA" id="ARBA00022692"/>
    </source>
</evidence>
<dbReference type="InterPro" id="IPR044492">
    <property type="entry name" value="P_typ_ATPase_HD_dom"/>
</dbReference>
<dbReference type="InterPro" id="IPR023299">
    <property type="entry name" value="ATPase_P-typ_cyto_dom_N"/>
</dbReference>
<feature type="transmembrane region" description="Helical" evidence="15">
    <location>
        <begin position="31"/>
        <end position="49"/>
    </location>
</feature>
<dbReference type="PROSITE" id="PS00154">
    <property type="entry name" value="ATPASE_E1_E2"/>
    <property type="match status" value="1"/>
</dbReference>
<dbReference type="Gene3D" id="3.40.50.1000">
    <property type="entry name" value="HAD superfamily/HAD-like"/>
    <property type="match status" value="1"/>
</dbReference>
<keyword evidence="13" id="KW-0406">Ion transport</keyword>
<evidence type="ECO:0000256" key="7">
    <source>
        <dbReference type="ARBA" id="ARBA00022723"/>
    </source>
</evidence>
<dbReference type="FunFam" id="3.40.50.1000:FF:000020">
    <property type="entry name" value="Probable cation-transporting P-type ATPase"/>
    <property type="match status" value="1"/>
</dbReference>
<evidence type="ECO:0000313" key="18">
    <source>
        <dbReference type="Proteomes" id="UP000198956"/>
    </source>
</evidence>
<gene>
    <name evidence="17" type="ORF">SAMN04489735_101116</name>
</gene>
<keyword evidence="8 15" id="KW-0547">Nucleotide-binding</keyword>
<keyword evidence="7 15" id="KW-0479">Metal-binding</keyword>
<dbReference type="InterPro" id="IPR008250">
    <property type="entry name" value="ATPase_P-typ_transduc_dom_A_sf"/>
</dbReference>
<dbReference type="SFLD" id="SFLDF00027">
    <property type="entry name" value="p-type_atpase"/>
    <property type="match status" value="1"/>
</dbReference>
<evidence type="ECO:0000256" key="1">
    <source>
        <dbReference type="ARBA" id="ARBA00004651"/>
    </source>
</evidence>
<dbReference type="PANTHER" id="PTHR43079">
    <property type="entry name" value="PROBABLE CADMIUM/ZINC-TRANSPORTING ATPASE HMA1"/>
    <property type="match status" value="1"/>
</dbReference>
<dbReference type="SUPFAM" id="SSF81665">
    <property type="entry name" value="Calcium ATPase, transmembrane domain M"/>
    <property type="match status" value="1"/>
</dbReference>
<evidence type="ECO:0000256" key="13">
    <source>
        <dbReference type="ARBA" id="ARBA00023065"/>
    </source>
</evidence>
<dbReference type="SUPFAM" id="SSF56784">
    <property type="entry name" value="HAD-like"/>
    <property type="match status" value="1"/>
</dbReference>
<evidence type="ECO:0000256" key="4">
    <source>
        <dbReference type="ARBA" id="ARBA00022475"/>
    </source>
</evidence>
<feature type="domain" description="P-type ATPase A" evidence="16">
    <location>
        <begin position="139"/>
        <end position="239"/>
    </location>
</feature>
<dbReference type="InterPro" id="IPR036412">
    <property type="entry name" value="HAD-like_sf"/>
</dbReference>
<evidence type="ECO:0000259" key="16">
    <source>
        <dbReference type="Pfam" id="PF00122"/>
    </source>
</evidence>
<evidence type="ECO:0000256" key="3">
    <source>
        <dbReference type="ARBA" id="ARBA00022448"/>
    </source>
</evidence>
<keyword evidence="10" id="KW-0460">Magnesium</keyword>
<keyword evidence="14 15" id="KW-0472">Membrane</keyword>
<accession>A0A1G7ZK24</accession>
<keyword evidence="12 15" id="KW-1133">Transmembrane helix</keyword>
<proteinExistence type="inferred from homology"/>
<dbReference type="GeneID" id="97142303"/>
<feature type="transmembrane region" description="Helical" evidence="15">
    <location>
        <begin position="110"/>
        <end position="127"/>
    </location>
</feature>
<evidence type="ECO:0000256" key="11">
    <source>
        <dbReference type="ARBA" id="ARBA00022967"/>
    </source>
</evidence>
<dbReference type="NCBIfam" id="TIGR01494">
    <property type="entry name" value="ATPase_P-type"/>
    <property type="match status" value="1"/>
</dbReference>